<dbReference type="RefSeq" id="WP_338237521.1">
    <property type="nucleotide sequence ID" value="NZ_BQKE01000001.1"/>
</dbReference>
<dbReference type="SUPFAM" id="SSF53067">
    <property type="entry name" value="Actin-like ATPase domain"/>
    <property type="match status" value="2"/>
</dbReference>
<dbReference type="InterPro" id="IPR000905">
    <property type="entry name" value="Gcp-like_dom"/>
</dbReference>
<dbReference type="PANTHER" id="PTHR11735">
    <property type="entry name" value="TRNA N6-ADENOSINE THREONYLCARBAMOYLTRANSFERASE"/>
    <property type="match status" value="1"/>
</dbReference>
<sequence length="230" mass="25447">MAIVLNIETATPVCSVALFKDGELQAIQELFIEKSHSNLLTVVIEQLMKNVGLQMNQLDAVAVSAGPGSYTGLRIGLSTAKGLCHALDIPLIAIDTLSAMVRTVAHTADRPDALYCPMLDARRMEVYCQLSEANGELLEKTQPKVLEDEINPFTEQLANRQIVFFGNGMPKCKDILQHENAVFLENITPSAKGVGLLAEEKYQNQQFESLAYFEPYYLKAFQGTKPKKRV</sequence>
<proteinExistence type="predicted"/>
<dbReference type="GO" id="GO:0005829">
    <property type="term" value="C:cytosol"/>
    <property type="evidence" value="ECO:0007669"/>
    <property type="project" value="TreeGrafter"/>
</dbReference>
<dbReference type="CDD" id="cd24032">
    <property type="entry name" value="ASKHA_NBD_TsaB"/>
    <property type="match status" value="1"/>
</dbReference>
<dbReference type="Pfam" id="PF00814">
    <property type="entry name" value="TsaD"/>
    <property type="match status" value="1"/>
</dbReference>
<protein>
    <submittedName>
        <fullName evidence="2">tRNA (Adenosine(37)-N6)-threonylcarbamoyltransferase complex dimerization subunit type 1 TsaB</fullName>
    </submittedName>
</protein>
<gene>
    <name evidence="2" type="ORF">PEDI_27370</name>
</gene>
<dbReference type="NCBIfam" id="TIGR03725">
    <property type="entry name" value="T6A_YeaZ"/>
    <property type="match status" value="1"/>
</dbReference>
<dbReference type="Gene3D" id="3.30.420.40">
    <property type="match status" value="2"/>
</dbReference>
<evidence type="ECO:0000313" key="3">
    <source>
        <dbReference type="Proteomes" id="UP001310022"/>
    </source>
</evidence>
<comment type="caution">
    <text evidence="2">The sequence shown here is derived from an EMBL/GenBank/DDBJ whole genome shotgun (WGS) entry which is preliminary data.</text>
</comment>
<organism evidence="2 3">
    <name type="scientific">Persicobacter diffluens</name>
    <dbReference type="NCBI Taxonomy" id="981"/>
    <lineage>
        <taxon>Bacteria</taxon>
        <taxon>Pseudomonadati</taxon>
        <taxon>Bacteroidota</taxon>
        <taxon>Cytophagia</taxon>
        <taxon>Cytophagales</taxon>
        <taxon>Persicobacteraceae</taxon>
        <taxon>Persicobacter</taxon>
    </lineage>
</organism>
<accession>A0AAN5AJY5</accession>
<dbReference type="EMBL" id="BQKE01000001">
    <property type="protein sequence ID" value="GJM62185.1"/>
    <property type="molecule type" value="Genomic_DNA"/>
</dbReference>
<dbReference type="AlphaFoldDB" id="A0AAN5AJY5"/>
<dbReference type="InterPro" id="IPR043129">
    <property type="entry name" value="ATPase_NBD"/>
</dbReference>
<name>A0AAN5AJY5_9BACT</name>
<dbReference type="Proteomes" id="UP001310022">
    <property type="component" value="Unassembled WGS sequence"/>
</dbReference>
<keyword evidence="3" id="KW-1185">Reference proteome</keyword>
<dbReference type="InterPro" id="IPR022496">
    <property type="entry name" value="T6A_TsaB"/>
</dbReference>
<evidence type="ECO:0000313" key="2">
    <source>
        <dbReference type="EMBL" id="GJM62185.1"/>
    </source>
</evidence>
<dbReference type="PANTHER" id="PTHR11735:SF11">
    <property type="entry name" value="TRNA THREONYLCARBAMOYLADENOSINE BIOSYNTHESIS PROTEIN TSAB"/>
    <property type="match status" value="1"/>
</dbReference>
<evidence type="ECO:0000259" key="1">
    <source>
        <dbReference type="Pfam" id="PF00814"/>
    </source>
</evidence>
<feature type="domain" description="Gcp-like" evidence="1">
    <location>
        <begin position="33"/>
        <end position="197"/>
    </location>
</feature>
<reference evidence="2 3" key="1">
    <citation type="submission" date="2021-12" db="EMBL/GenBank/DDBJ databases">
        <title>Genome sequencing of bacteria with rrn-lacking chromosome and rrn-plasmid.</title>
        <authorList>
            <person name="Anda M."/>
            <person name="Iwasaki W."/>
        </authorList>
    </citation>
    <scope>NUCLEOTIDE SEQUENCE [LARGE SCALE GENOMIC DNA]</scope>
    <source>
        <strain evidence="2 3">NBRC 15940</strain>
    </source>
</reference>
<dbReference type="GO" id="GO:0002949">
    <property type="term" value="P:tRNA threonylcarbamoyladenosine modification"/>
    <property type="evidence" value="ECO:0007669"/>
    <property type="project" value="InterPro"/>
</dbReference>